<accession>A0A3S5CQ35</accession>
<keyword evidence="3" id="KW-1185">Reference proteome</keyword>
<protein>
    <submittedName>
        <fullName evidence="2">Uncharacterized protein</fullName>
    </submittedName>
</protein>
<evidence type="ECO:0000313" key="2">
    <source>
        <dbReference type="EMBL" id="VEL39000.1"/>
    </source>
</evidence>
<dbReference type="Proteomes" id="UP000784294">
    <property type="component" value="Unassembled WGS sequence"/>
</dbReference>
<feature type="compositionally biased region" description="Low complexity" evidence="1">
    <location>
        <begin position="112"/>
        <end position="133"/>
    </location>
</feature>
<evidence type="ECO:0000256" key="1">
    <source>
        <dbReference type="SAM" id="MobiDB-lite"/>
    </source>
</evidence>
<comment type="caution">
    <text evidence="2">The sequence shown here is derived from an EMBL/GenBank/DDBJ whole genome shotgun (WGS) entry which is preliminary data.</text>
</comment>
<dbReference type="AlphaFoldDB" id="A0A3S5CQ35"/>
<organism evidence="2 3">
    <name type="scientific">Protopolystoma xenopodis</name>
    <dbReference type="NCBI Taxonomy" id="117903"/>
    <lineage>
        <taxon>Eukaryota</taxon>
        <taxon>Metazoa</taxon>
        <taxon>Spiralia</taxon>
        <taxon>Lophotrochozoa</taxon>
        <taxon>Platyhelminthes</taxon>
        <taxon>Monogenea</taxon>
        <taxon>Polyopisthocotylea</taxon>
        <taxon>Polystomatidea</taxon>
        <taxon>Polystomatidae</taxon>
        <taxon>Protopolystoma</taxon>
    </lineage>
</organism>
<sequence>MLLSACVKLDEVDGDIAQQLIFCTRELELWLSRFEETTASVKTIYSARSRNTSCPRTANPSSFGLEAPKTAHHLPAPGTEAVGASPSALRISGHPFRQTMTGQGELGSFNDSSSRYAASEARASETSSTSRPSSIYLDEVTEFDSVVDIEPMEIMRSEQPLYIECDTSEVSGKSDALFHA</sequence>
<proteinExistence type="predicted"/>
<reference evidence="2" key="1">
    <citation type="submission" date="2018-11" db="EMBL/GenBank/DDBJ databases">
        <authorList>
            <consortium name="Pathogen Informatics"/>
        </authorList>
    </citation>
    <scope>NUCLEOTIDE SEQUENCE</scope>
</reference>
<evidence type="ECO:0000313" key="3">
    <source>
        <dbReference type="Proteomes" id="UP000784294"/>
    </source>
</evidence>
<dbReference type="EMBL" id="CAAALY010259724">
    <property type="protein sequence ID" value="VEL39000.1"/>
    <property type="molecule type" value="Genomic_DNA"/>
</dbReference>
<feature type="region of interest" description="Disordered" evidence="1">
    <location>
        <begin position="101"/>
        <end position="133"/>
    </location>
</feature>
<name>A0A3S5CQ35_9PLAT</name>
<gene>
    <name evidence="2" type="ORF">PXEA_LOCUS32440</name>
</gene>